<proteinExistence type="predicted"/>
<dbReference type="AlphaFoldDB" id="A0A222P0K0"/>
<name>A0A222P0K0_9GAMM</name>
<dbReference type="EMBL" id="CP016397">
    <property type="protein sequence ID" value="ASQ45383.1"/>
    <property type="molecule type" value="Genomic_DNA"/>
</dbReference>
<protein>
    <submittedName>
        <fullName evidence="1">Uncharacterized protein</fullName>
    </submittedName>
</protein>
<organism evidence="1 2">
    <name type="scientific">Legionella clemsonensis</name>
    <dbReference type="NCBI Taxonomy" id="1867846"/>
    <lineage>
        <taxon>Bacteria</taxon>
        <taxon>Pseudomonadati</taxon>
        <taxon>Pseudomonadota</taxon>
        <taxon>Gammaproteobacteria</taxon>
        <taxon>Legionellales</taxon>
        <taxon>Legionellaceae</taxon>
        <taxon>Legionella</taxon>
    </lineage>
</organism>
<accession>A0A222P0K0</accession>
<reference evidence="2" key="1">
    <citation type="submission" date="2016-07" db="EMBL/GenBank/DDBJ databases">
        <authorList>
            <person name="Florea S."/>
            <person name="Webb J.S."/>
            <person name="Jaromczyk J."/>
            <person name="Schardl C.L."/>
        </authorList>
    </citation>
    <scope>NUCLEOTIDE SEQUENCE [LARGE SCALE GENOMIC DNA]</scope>
    <source>
        <strain evidence="2">CDC-D5610</strain>
    </source>
</reference>
<evidence type="ECO:0000313" key="2">
    <source>
        <dbReference type="Proteomes" id="UP000201728"/>
    </source>
</evidence>
<dbReference type="KEGG" id="lcd:clem_04125"/>
<gene>
    <name evidence="1" type="ORF">clem_04125</name>
</gene>
<sequence length="75" mass="8937">MGTMYHAIRHALKPIHDDWVNGDKEEDLTVEVAFNEALQQKEKLFDITLSQKDWEEFVADDPRWFNSFNYYLNAT</sequence>
<evidence type="ECO:0000313" key="1">
    <source>
        <dbReference type="EMBL" id="ASQ45383.1"/>
    </source>
</evidence>
<dbReference type="Proteomes" id="UP000201728">
    <property type="component" value="Chromosome"/>
</dbReference>
<keyword evidence="2" id="KW-1185">Reference proteome</keyword>